<organism evidence="2 3">
    <name type="scientific">Bosea vaviloviae</name>
    <dbReference type="NCBI Taxonomy" id="1526658"/>
    <lineage>
        <taxon>Bacteria</taxon>
        <taxon>Pseudomonadati</taxon>
        <taxon>Pseudomonadota</taxon>
        <taxon>Alphaproteobacteria</taxon>
        <taxon>Hyphomicrobiales</taxon>
        <taxon>Boseaceae</taxon>
        <taxon>Bosea</taxon>
    </lineage>
</organism>
<proteinExistence type="predicted"/>
<accession>A0A1D7U217</accession>
<evidence type="ECO:0000256" key="1">
    <source>
        <dbReference type="SAM" id="Phobius"/>
    </source>
</evidence>
<dbReference type="OrthoDB" id="9974380at2"/>
<feature type="transmembrane region" description="Helical" evidence="1">
    <location>
        <begin position="81"/>
        <end position="105"/>
    </location>
</feature>
<keyword evidence="3" id="KW-1185">Reference proteome</keyword>
<protein>
    <submittedName>
        <fullName evidence="2">Uncharacterized protein</fullName>
    </submittedName>
</protein>
<dbReference type="RefSeq" id="WP_069690631.1">
    <property type="nucleotide sequence ID" value="NZ_CP017147.1"/>
</dbReference>
<sequence>MLSRVHSRIKAFPRAAFRLVQDTFFVRLVLAAIRLWRDVRFPALLLTGVLYFCLAFAGFSAKTVFSTLRPAVTTAIGPGIAAVFTFLIVLELCAASALTGLQALLRLSYDTGRHRIGALLTMLALVVAGVAALALAAVAAGSASLPGHSALFIATPILILAALWFDRAYRRPAFPRFRDFHADIVDVRGYLARASHDG</sequence>
<reference evidence="2 3" key="1">
    <citation type="journal article" date="2015" name="Antonie Van Leeuwenhoek">
        <title>Bosea vaviloviae sp. nov., a new species of slow-growing rhizobia isolated from nodules of the relict species Vavilovia formosa (Stev.) Fed.</title>
        <authorList>
            <person name="Safronova V.I."/>
            <person name="Kuznetsova I.G."/>
            <person name="Sazanova A.L."/>
            <person name="Kimeklis A.K."/>
            <person name="Belimov A.A."/>
            <person name="Andronov E.E."/>
            <person name="Pinaev A.G."/>
            <person name="Chizhevskaya E.P."/>
            <person name="Pukhaev A.R."/>
            <person name="Popov K.P."/>
            <person name="Willems A."/>
            <person name="Tikhonovich I.A."/>
        </authorList>
    </citation>
    <scope>NUCLEOTIDE SEQUENCE [LARGE SCALE GENOMIC DNA]</scope>
    <source>
        <strain evidence="2 3">Vaf18</strain>
    </source>
</reference>
<keyword evidence="1" id="KW-0472">Membrane</keyword>
<gene>
    <name evidence="2" type="ORF">BHK69_13980</name>
</gene>
<evidence type="ECO:0000313" key="2">
    <source>
        <dbReference type="EMBL" id="AOO81417.1"/>
    </source>
</evidence>
<keyword evidence="1" id="KW-1133">Transmembrane helix</keyword>
<evidence type="ECO:0000313" key="3">
    <source>
        <dbReference type="Proteomes" id="UP000094969"/>
    </source>
</evidence>
<dbReference type="STRING" id="1526658.BHK69_13980"/>
<keyword evidence="1" id="KW-0812">Transmembrane</keyword>
<dbReference type="Proteomes" id="UP000094969">
    <property type="component" value="Chromosome"/>
</dbReference>
<feature type="transmembrane region" description="Helical" evidence="1">
    <location>
        <begin position="43"/>
        <end position="61"/>
    </location>
</feature>
<feature type="transmembrane region" description="Helical" evidence="1">
    <location>
        <begin position="145"/>
        <end position="165"/>
    </location>
</feature>
<dbReference type="AlphaFoldDB" id="A0A1D7U217"/>
<feature type="transmembrane region" description="Helical" evidence="1">
    <location>
        <begin position="117"/>
        <end position="139"/>
    </location>
</feature>
<dbReference type="KEGG" id="bvv:BHK69_13980"/>
<dbReference type="EMBL" id="CP017147">
    <property type="protein sequence ID" value="AOO81417.1"/>
    <property type="molecule type" value="Genomic_DNA"/>
</dbReference>
<name>A0A1D7U217_9HYPH</name>